<evidence type="ECO:0000259" key="2">
    <source>
        <dbReference type="Pfam" id="PF22600"/>
    </source>
</evidence>
<feature type="region of interest" description="Disordered" evidence="1">
    <location>
        <begin position="365"/>
        <end position="498"/>
    </location>
</feature>
<dbReference type="GO" id="GO:0031123">
    <property type="term" value="P:RNA 3'-end processing"/>
    <property type="evidence" value="ECO:0007669"/>
    <property type="project" value="TreeGrafter"/>
</dbReference>
<dbReference type="InterPro" id="IPR043519">
    <property type="entry name" value="NT_sf"/>
</dbReference>
<dbReference type="Gene3D" id="1.10.1410.10">
    <property type="match status" value="1"/>
</dbReference>
<dbReference type="EMBL" id="NMUH01001337">
    <property type="protein sequence ID" value="MQL91422.1"/>
    <property type="molecule type" value="Genomic_DNA"/>
</dbReference>
<feature type="non-terminal residue" evidence="3">
    <location>
        <position position="1"/>
    </location>
</feature>
<accession>A0A843UZ52</accession>
<name>A0A843UZ52_COLES</name>
<dbReference type="CDD" id="cd05402">
    <property type="entry name" value="NT_PAP_TUTase"/>
    <property type="match status" value="1"/>
</dbReference>
<dbReference type="PANTHER" id="PTHR12271:SF134">
    <property type="entry name" value="NUCLEOTIDYLTRANSFERASE FAMILY PROTEIN"/>
    <property type="match status" value="1"/>
</dbReference>
<dbReference type="Proteomes" id="UP000652761">
    <property type="component" value="Unassembled WGS sequence"/>
</dbReference>
<dbReference type="SUPFAM" id="SSF81631">
    <property type="entry name" value="PAP/OAS1 substrate-binding domain"/>
    <property type="match status" value="1"/>
</dbReference>
<dbReference type="InterPro" id="IPR054708">
    <property type="entry name" value="MTPAP-like_central"/>
</dbReference>
<dbReference type="OrthoDB" id="2274644at2759"/>
<proteinExistence type="predicted"/>
<feature type="compositionally biased region" description="Basic and acidic residues" evidence="1">
    <location>
        <begin position="472"/>
        <end position="482"/>
    </location>
</feature>
<dbReference type="PANTHER" id="PTHR12271">
    <property type="entry name" value="POLY A POLYMERASE CID PAP -RELATED"/>
    <property type="match status" value="1"/>
</dbReference>
<evidence type="ECO:0000313" key="4">
    <source>
        <dbReference type="Proteomes" id="UP000652761"/>
    </source>
</evidence>
<evidence type="ECO:0000313" key="3">
    <source>
        <dbReference type="EMBL" id="MQL91422.1"/>
    </source>
</evidence>
<comment type="caution">
    <text evidence="3">The sequence shown here is derived from an EMBL/GenBank/DDBJ whole genome shotgun (WGS) entry which is preliminary data.</text>
</comment>
<dbReference type="SUPFAM" id="SSF81301">
    <property type="entry name" value="Nucleotidyltransferase"/>
    <property type="match status" value="1"/>
</dbReference>
<sequence length="648" mass="70950">MVSVNGRSSFPHRKHRFFSPPSNSPAPLYSSSLFGHNSHRLTFLPLPCTSPLPLLWPSTTAGRRHPPNPSLATVSTVPVCAGHCGDCPVVEAFGSFVMDMFTAKSDLDLSLNFSADETGKGKVSGVLPILRARVPVLKVVHCGTGIECDISVENKDGISASLIVNLICLVDERFRILSFLMKVWAKAHDINSSKDHTLSSLSIILLVAFHLQTRDPPILPPFSALLRDGSHPVSVEKTVHEFKNFGRANKESVAELFISLLCKVSNPSIPLSSVRSLWESGLCASTYEGSWISKPWKSAKISVENFLDQSQNCARTVGEEELPKIYSCIDSSICHLMQFMSGQMESSDLNFLLFGPVSLHTRDKNALTGTKIPTKQKKKRKVPSHDSVAAPPSKNVSVAAPDNSKKIHYTGRSDALNGTKIPTEQKKKRKVPSLDSVAAPPSKNVSVAAPDNSNKIRYTGRSDALNGTKIPTEQKERRKVPSHDSVAAPPSKNVSVAAPDNSKKIHYTGRSDHLHSQIRSTTTLYPKHFVPSYHQPIPRQLSFVVQDHLKPPPDFSLPYNRQWPPFLSPTLAAYGSHLQGAPLNVFQFNNRKPTVAPNNLIEHIRGFLFGAFTLATMLSGPWPLNNIQWDSAACLPTNWSSPSAASQG</sequence>
<protein>
    <recommendedName>
        <fullName evidence="2">Poly(A) RNA polymerase mitochondrial-like central palm domain-containing protein</fullName>
    </recommendedName>
</protein>
<keyword evidence="4" id="KW-1185">Reference proteome</keyword>
<organism evidence="3 4">
    <name type="scientific">Colocasia esculenta</name>
    <name type="common">Wild taro</name>
    <name type="synonym">Arum esculentum</name>
    <dbReference type="NCBI Taxonomy" id="4460"/>
    <lineage>
        <taxon>Eukaryota</taxon>
        <taxon>Viridiplantae</taxon>
        <taxon>Streptophyta</taxon>
        <taxon>Embryophyta</taxon>
        <taxon>Tracheophyta</taxon>
        <taxon>Spermatophyta</taxon>
        <taxon>Magnoliopsida</taxon>
        <taxon>Liliopsida</taxon>
        <taxon>Araceae</taxon>
        <taxon>Aroideae</taxon>
        <taxon>Colocasieae</taxon>
        <taxon>Colocasia</taxon>
    </lineage>
</organism>
<reference evidence="3" key="1">
    <citation type="submission" date="2017-07" db="EMBL/GenBank/DDBJ databases">
        <title>Taro Niue Genome Assembly and Annotation.</title>
        <authorList>
            <person name="Atibalentja N."/>
            <person name="Keating K."/>
            <person name="Fields C.J."/>
        </authorList>
    </citation>
    <scope>NUCLEOTIDE SEQUENCE</scope>
    <source>
        <strain evidence="3">Niue_2</strain>
        <tissue evidence="3">Leaf</tissue>
    </source>
</reference>
<evidence type="ECO:0000256" key="1">
    <source>
        <dbReference type="SAM" id="MobiDB-lite"/>
    </source>
</evidence>
<dbReference type="Gene3D" id="3.30.460.10">
    <property type="entry name" value="Beta Polymerase, domain 2"/>
    <property type="match status" value="1"/>
</dbReference>
<gene>
    <name evidence="3" type="ORF">Taro_024034</name>
</gene>
<dbReference type="Pfam" id="PF22600">
    <property type="entry name" value="MTPAP-like_central"/>
    <property type="match status" value="1"/>
</dbReference>
<dbReference type="AlphaFoldDB" id="A0A843UZ52"/>
<dbReference type="GO" id="GO:0016779">
    <property type="term" value="F:nucleotidyltransferase activity"/>
    <property type="evidence" value="ECO:0007669"/>
    <property type="project" value="TreeGrafter"/>
</dbReference>
<feature type="domain" description="Poly(A) RNA polymerase mitochondrial-like central palm" evidence="2">
    <location>
        <begin position="88"/>
        <end position="165"/>
    </location>
</feature>